<proteinExistence type="predicted"/>
<sequence length="35" mass="3929">MDWSQNGSYVGGNLIDLKKCKVANLFSYMQNTDST</sequence>
<organism evidence="1">
    <name type="scientific">Arundo donax</name>
    <name type="common">Giant reed</name>
    <name type="synonym">Donax arundinaceus</name>
    <dbReference type="NCBI Taxonomy" id="35708"/>
    <lineage>
        <taxon>Eukaryota</taxon>
        <taxon>Viridiplantae</taxon>
        <taxon>Streptophyta</taxon>
        <taxon>Embryophyta</taxon>
        <taxon>Tracheophyta</taxon>
        <taxon>Spermatophyta</taxon>
        <taxon>Magnoliopsida</taxon>
        <taxon>Liliopsida</taxon>
        <taxon>Poales</taxon>
        <taxon>Poaceae</taxon>
        <taxon>PACMAD clade</taxon>
        <taxon>Arundinoideae</taxon>
        <taxon>Arundineae</taxon>
        <taxon>Arundo</taxon>
    </lineage>
</organism>
<name>A0A0A9A629_ARUDO</name>
<protein>
    <submittedName>
        <fullName evidence="1">Uncharacterized protein</fullName>
    </submittedName>
</protein>
<reference evidence="1" key="1">
    <citation type="submission" date="2014-09" db="EMBL/GenBank/DDBJ databases">
        <authorList>
            <person name="Magalhaes I.L.F."/>
            <person name="Oliveira U."/>
            <person name="Santos F.R."/>
            <person name="Vidigal T.H.D.A."/>
            <person name="Brescovit A.D."/>
            <person name="Santos A.J."/>
        </authorList>
    </citation>
    <scope>NUCLEOTIDE SEQUENCE</scope>
    <source>
        <tissue evidence="1">Shoot tissue taken approximately 20 cm above the soil surface</tissue>
    </source>
</reference>
<accession>A0A0A9A629</accession>
<dbReference type="AlphaFoldDB" id="A0A0A9A629"/>
<dbReference type="EMBL" id="GBRH01251349">
    <property type="protein sequence ID" value="JAD46546.1"/>
    <property type="molecule type" value="Transcribed_RNA"/>
</dbReference>
<evidence type="ECO:0000313" key="1">
    <source>
        <dbReference type="EMBL" id="JAD46546.1"/>
    </source>
</evidence>
<reference evidence="1" key="2">
    <citation type="journal article" date="2015" name="Data Brief">
        <title>Shoot transcriptome of the giant reed, Arundo donax.</title>
        <authorList>
            <person name="Barrero R.A."/>
            <person name="Guerrero F.D."/>
            <person name="Moolhuijzen P."/>
            <person name="Goolsby J.A."/>
            <person name="Tidwell J."/>
            <person name="Bellgard S.E."/>
            <person name="Bellgard M.I."/>
        </authorList>
    </citation>
    <scope>NUCLEOTIDE SEQUENCE</scope>
    <source>
        <tissue evidence="1">Shoot tissue taken approximately 20 cm above the soil surface</tissue>
    </source>
</reference>